<keyword evidence="4" id="KW-1185">Reference proteome</keyword>
<dbReference type="PROSITE" id="PS00175">
    <property type="entry name" value="PG_MUTASE"/>
    <property type="match status" value="1"/>
</dbReference>
<dbReference type="SMART" id="SM00855">
    <property type="entry name" value="PGAM"/>
    <property type="match status" value="1"/>
</dbReference>
<accession>A0ABP6MN91</accession>
<keyword evidence="1" id="KW-0324">Glycolysis</keyword>
<dbReference type="SUPFAM" id="SSF53254">
    <property type="entry name" value="Phosphoglycerate mutase-like"/>
    <property type="match status" value="1"/>
</dbReference>
<dbReference type="Gene3D" id="3.40.50.1240">
    <property type="entry name" value="Phosphoglycerate mutase-like"/>
    <property type="match status" value="1"/>
</dbReference>
<dbReference type="InterPro" id="IPR013078">
    <property type="entry name" value="His_Pase_superF_clade-1"/>
</dbReference>
<dbReference type="Proteomes" id="UP001500320">
    <property type="component" value="Unassembled WGS sequence"/>
</dbReference>
<dbReference type="PANTHER" id="PTHR48100:SF1">
    <property type="entry name" value="HISTIDINE PHOSPHATASE FAMILY PROTEIN-RELATED"/>
    <property type="match status" value="1"/>
</dbReference>
<name>A0ABP6MN91_9ACTN</name>
<dbReference type="InterPro" id="IPR029033">
    <property type="entry name" value="His_PPase_superfam"/>
</dbReference>
<dbReference type="InterPro" id="IPR001345">
    <property type="entry name" value="PG/BPGM_mutase_AS"/>
</dbReference>
<evidence type="ECO:0000256" key="1">
    <source>
        <dbReference type="ARBA" id="ARBA00023152"/>
    </source>
</evidence>
<dbReference type="EMBL" id="BAAAUT010000005">
    <property type="protein sequence ID" value="GAA3120174.1"/>
    <property type="molecule type" value="Genomic_DNA"/>
</dbReference>
<organism evidence="3 4">
    <name type="scientific">Planomonospora alba</name>
    <dbReference type="NCBI Taxonomy" id="161354"/>
    <lineage>
        <taxon>Bacteria</taxon>
        <taxon>Bacillati</taxon>
        <taxon>Actinomycetota</taxon>
        <taxon>Actinomycetes</taxon>
        <taxon>Streptosporangiales</taxon>
        <taxon>Streptosporangiaceae</taxon>
        <taxon>Planomonospora</taxon>
    </lineage>
</organism>
<evidence type="ECO:0000313" key="4">
    <source>
        <dbReference type="Proteomes" id="UP001500320"/>
    </source>
</evidence>
<protein>
    <recommendedName>
        <fullName evidence="5">Histidine phosphatase family protein</fullName>
    </recommendedName>
</protein>
<evidence type="ECO:0000313" key="3">
    <source>
        <dbReference type="EMBL" id="GAA3120174.1"/>
    </source>
</evidence>
<dbReference type="InterPro" id="IPR050275">
    <property type="entry name" value="PGM_Phosphatase"/>
</dbReference>
<dbReference type="RefSeq" id="WP_344856121.1">
    <property type="nucleotide sequence ID" value="NZ_BAAAUT010000005.1"/>
</dbReference>
<proteinExistence type="predicted"/>
<gene>
    <name evidence="3" type="ORF">GCM10010466_08780</name>
</gene>
<reference evidence="4" key="1">
    <citation type="journal article" date="2019" name="Int. J. Syst. Evol. Microbiol.">
        <title>The Global Catalogue of Microorganisms (GCM) 10K type strain sequencing project: providing services to taxonomists for standard genome sequencing and annotation.</title>
        <authorList>
            <consortium name="The Broad Institute Genomics Platform"/>
            <consortium name="The Broad Institute Genome Sequencing Center for Infectious Disease"/>
            <person name="Wu L."/>
            <person name="Ma J."/>
        </authorList>
    </citation>
    <scope>NUCLEOTIDE SEQUENCE [LARGE SCALE GENOMIC DNA]</scope>
    <source>
        <strain evidence="4">JCM 9373</strain>
    </source>
</reference>
<keyword evidence="2" id="KW-0413">Isomerase</keyword>
<sequence>MIVSQLVLIRHGQAHCNVAGVVGGPRTCTGLTGLGRRQVVLTAQRLAAEHSHDPFHALYAGPRRRLQQTGRILAEVVGLPLAVEPGLEGPRHGDADGRPWHEVKSDFGGGPHTRPDLPWATSSDTWNGYLRRAGEFLTQLIGRHEGERVLLAAHGETVLAVHTLLLGIPAGTQSGFTVDHGSITRWQLHRNRFGDDRWMLDRHNDTAHLAGSSEA</sequence>
<evidence type="ECO:0008006" key="5">
    <source>
        <dbReference type="Google" id="ProtNLM"/>
    </source>
</evidence>
<evidence type="ECO:0000256" key="2">
    <source>
        <dbReference type="ARBA" id="ARBA00023235"/>
    </source>
</evidence>
<comment type="caution">
    <text evidence="3">The sequence shown here is derived from an EMBL/GenBank/DDBJ whole genome shotgun (WGS) entry which is preliminary data.</text>
</comment>
<dbReference type="Pfam" id="PF00300">
    <property type="entry name" value="His_Phos_1"/>
    <property type="match status" value="1"/>
</dbReference>
<dbReference type="CDD" id="cd07067">
    <property type="entry name" value="HP_PGM_like"/>
    <property type="match status" value="1"/>
</dbReference>
<dbReference type="PANTHER" id="PTHR48100">
    <property type="entry name" value="BROAD-SPECIFICITY PHOSPHATASE YOR283W-RELATED"/>
    <property type="match status" value="1"/>
</dbReference>